<dbReference type="InterPro" id="IPR023562">
    <property type="entry name" value="ClpP/TepA"/>
</dbReference>
<dbReference type="GO" id="GO:0004252">
    <property type="term" value="F:serine-type endopeptidase activity"/>
    <property type="evidence" value="ECO:0007669"/>
    <property type="project" value="UniProtKB-EC"/>
</dbReference>
<dbReference type="EMBL" id="UOEI01000152">
    <property type="protein sequence ID" value="VAV95564.1"/>
    <property type="molecule type" value="Genomic_DNA"/>
</dbReference>
<accession>A0A3B0RPS2</accession>
<dbReference type="GO" id="GO:0051117">
    <property type="term" value="F:ATPase binding"/>
    <property type="evidence" value="ECO:0007669"/>
    <property type="project" value="TreeGrafter"/>
</dbReference>
<evidence type="ECO:0000313" key="1">
    <source>
        <dbReference type="EMBL" id="VAV95564.1"/>
    </source>
</evidence>
<organism evidence="1">
    <name type="scientific">hydrothermal vent metagenome</name>
    <dbReference type="NCBI Taxonomy" id="652676"/>
    <lineage>
        <taxon>unclassified sequences</taxon>
        <taxon>metagenomes</taxon>
        <taxon>ecological metagenomes</taxon>
    </lineage>
</organism>
<name>A0A3B0RPS2_9ZZZZ</name>
<sequence>LKTREDINVILAEHTGQPLEVVTDDTERDFWLGPEEAIEYGVLDAVLSGRQLEAVST</sequence>
<dbReference type="Gene3D" id="3.90.226.10">
    <property type="entry name" value="2-enoyl-CoA Hydratase, Chain A, domain 1"/>
    <property type="match status" value="1"/>
</dbReference>
<dbReference type="PANTHER" id="PTHR10381">
    <property type="entry name" value="ATP-DEPENDENT CLP PROTEASE PROTEOLYTIC SUBUNIT"/>
    <property type="match status" value="1"/>
</dbReference>
<keyword evidence="1" id="KW-0378">Hydrolase</keyword>
<dbReference type="Pfam" id="PF00574">
    <property type="entry name" value="CLP_protease"/>
    <property type="match status" value="1"/>
</dbReference>
<protein>
    <submittedName>
        <fullName evidence="1">ATP-dependent Clp protease proteolytic subunit</fullName>
        <ecNumber evidence="1">3.4.21.92</ecNumber>
    </submittedName>
</protein>
<dbReference type="GO" id="GO:0004176">
    <property type="term" value="F:ATP-dependent peptidase activity"/>
    <property type="evidence" value="ECO:0007669"/>
    <property type="project" value="TreeGrafter"/>
</dbReference>
<gene>
    <name evidence="1" type="ORF">MNBD_ACTINO01-1060</name>
</gene>
<dbReference type="GO" id="GO:0006515">
    <property type="term" value="P:protein quality control for misfolded or incompletely synthesized proteins"/>
    <property type="evidence" value="ECO:0007669"/>
    <property type="project" value="TreeGrafter"/>
</dbReference>
<dbReference type="GO" id="GO:0009368">
    <property type="term" value="C:endopeptidase Clp complex"/>
    <property type="evidence" value="ECO:0007669"/>
    <property type="project" value="TreeGrafter"/>
</dbReference>
<feature type="non-terminal residue" evidence="1">
    <location>
        <position position="1"/>
    </location>
</feature>
<reference evidence="1" key="1">
    <citation type="submission" date="2018-06" db="EMBL/GenBank/DDBJ databases">
        <authorList>
            <person name="Zhirakovskaya E."/>
        </authorList>
    </citation>
    <scope>NUCLEOTIDE SEQUENCE</scope>
</reference>
<proteinExistence type="predicted"/>
<dbReference type="InterPro" id="IPR029045">
    <property type="entry name" value="ClpP/crotonase-like_dom_sf"/>
</dbReference>
<dbReference type="SUPFAM" id="SSF52096">
    <property type="entry name" value="ClpP/crotonase"/>
    <property type="match status" value="1"/>
</dbReference>
<dbReference type="EC" id="3.4.21.92" evidence="1"/>
<dbReference type="AlphaFoldDB" id="A0A3B0RPS2"/>
<dbReference type="PANTHER" id="PTHR10381:SF11">
    <property type="entry name" value="ATP-DEPENDENT CLP PROTEASE PROTEOLYTIC SUBUNIT, MITOCHONDRIAL"/>
    <property type="match status" value="1"/>
</dbReference>
<keyword evidence="1" id="KW-0645">Protease</keyword>